<comment type="caution">
    <text evidence="3">The sequence shown here is derived from an EMBL/GenBank/DDBJ whole genome shotgun (WGS) entry which is preliminary data.</text>
</comment>
<evidence type="ECO:0000259" key="2">
    <source>
        <dbReference type="Pfam" id="PF07007"/>
    </source>
</evidence>
<dbReference type="EMBL" id="JAKJPO010000005">
    <property type="protein sequence ID" value="MCF7222185.1"/>
    <property type="molecule type" value="Genomic_DNA"/>
</dbReference>
<reference evidence="3" key="1">
    <citation type="submission" date="2022-01" db="EMBL/GenBank/DDBJ databases">
        <title>Lysobacter chinensis sp. nov., a bacterium isolated from cow dung compost.</title>
        <authorList>
            <person name="Liu Y."/>
        </authorList>
    </citation>
    <scope>NUCLEOTIDE SEQUENCE</scope>
    <source>
        <strain evidence="3">TLK-CK17</strain>
    </source>
</reference>
<feature type="region of interest" description="Disordered" evidence="1">
    <location>
        <begin position="182"/>
        <end position="207"/>
    </location>
</feature>
<proteinExistence type="predicted"/>
<accession>A0ABS9HVJ2</accession>
<evidence type="ECO:0000313" key="3">
    <source>
        <dbReference type="EMBL" id="MCF7222185.1"/>
    </source>
</evidence>
<name>A0ABS9HVJ2_9GAMM</name>
<feature type="domain" description="Lysozyme inhibitor LprI-like N-terminal" evidence="2">
    <location>
        <begin position="102"/>
        <end position="179"/>
    </location>
</feature>
<gene>
    <name evidence="3" type="ORF">L3V18_10365</name>
</gene>
<keyword evidence="4" id="KW-1185">Reference proteome</keyword>
<dbReference type="InterPro" id="IPR009739">
    <property type="entry name" value="LprI-like_N"/>
</dbReference>
<dbReference type="Gene3D" id="1.20.1270.180">
    <property type="match status" value="1"/>
</dbReference>
<dbReference type="Pfam" id="PF07007">
    <property type="entry name" value="LprI"/>
    <property type="match status" value="1"/>
</dbReference>
<dbReference type="RefSeq" id="WP_237054617.1">
    <property type="nucleotide sequence ID" value="NZ_JAKJPO010000005.1"/>
</dbReference>
<sequence length="207" mass="23436">MEKLLYLIVGAALTWAFYFVQRRVERRGEVDAIERHQKLLALMRGLETAETSLEELRRFEHRLLGRAETAARIADNYFSKAEEVARHAREDEAPVNAIDHEATLAFRRTDAELDCVVAHLRRQLDGEALHTFEQAHARWLDYRERYARFIAASYSGGALRPLIHAVTLESVTLAWISELEMQLGDEDEDGDGEDGGDATEPEAEAGA</sequence>
<dbReference type="Proteomes" id="UP001430796">
    <property type="component" value="Unassembled WGS sequence"/>
</dbReference>
<organism evidence="3 4">
    <name type="scientific">Marilutibacter chinensis</name>
    <dbReference type="NCBI Taxonomy" id="2912247"/>
    <lineage>
        <taxon>Bacteria</taxon>
        <taxon>Pseudomonadati</taxon>
        <taxon>Pseudomonadota</taxon>
        <taxon>Gammaproteobacteria</taxon>
        <taxon>Lysobacterales</taxon>
        <taxon>Lysobacteraceae</taxon>
        <taxon>Marilutibacter</taxon>
    </lineage>
</organism>
<reference evidence="3" key="2">
    <citation type="submission" date="2022-01" db="EMBL/GenBank/DDBJ databases">
        <authorList>
            <person name="Zhou L.Y."/>
        </authorList>
    </citation>
    <scope>NUCLEOTIDE SEQUENCE</scope>
    <source>
        <strain evidence="3">TLK-CK17</strain>
    </source>
</reference>
<evidence type="ECO:0000256" key="1">
    <source>
        <dbReference type="SAM" id="MobiDB-lite"/>
    </source>
</evidence>
<evidence type="ECO:0000313" key="4">
    <source>
        <dbReference type="Proteomes" id="UP001430796"/>
    </source>
</evidence>
<protein>
    <submittedName>
        <fullName evidence="3">Lysozyme inhibitor LprI family protein</fullName>
    </submittedName>
</protein>
<feature type="compositionally biased region" description="Acidic residues" evidence="1">
    <location>
        <begin position="183"/>
        <end position="207"/>
    </location>
</feature>